<comment type="caution">
    <text evidence="2">The sequence shown here is derived from an EMBL/GenBank/DDBJ whole genome shotgun (WGS) entry which is preliminary data.</text>
</comment>
<keyword evidence="1" id="KW-0472">Membrane</keyword>
<dbReference type="EMBL" id="BAVR01000046">
    <property type="protein sequence ID" value="GAE89788.1"/>
    <property type="molecule type" value="Genomic_DNA"/>
</dbReference>
<name>W4VAF4_9FIRM</name>
<dbReference type="Gene3D" id="1.10.3210.10">
    <property type="entry name" value="Hypothetical protein af1432"/>
    <property type="match status" value="1"/>
</dbReference>
<organism evidence="2 3">
    <name type="scientific">Acetivibrio straminisolvens JCM 21531</name>
    <dbReference type="NCBI Taxonomy" id="1294263"/>
    <lineage>
        <taxon>Bacteria</taxon>
        <taxon>Bacillati</taxon>
        <taxon>Bacillota</taxon>
        <taxon>Clostridia</taxon>
        <taxon>Eubacteriales</taxon>
        <taxon>Oscillospiraceae</taxon>
        <taxon>Acetivibrio</taxon>
    </lineage>
</organism>
<dbReference type="Proteomes" id="UP000019109">
    <property type="component" value="Unassembled WGS sequence"/>
</dbReference>
<keyword evidence="1" id="KW-1133">Transmembrane helix</keyword>
<dbReference type="RefSeq" id="WP_243467615.1">
    <property type="nucleotide sequence ID" value="NZ_BAVR01000046.1"/>
</dbReference>
<reference evidence="2" key="1">
    <citation type="journal article" date="2014" name="Genome Announc.">
        <title>Draft Genome Sequence of Clostridium straminisolvens Strain JCM 21531T, Isolated from a Cellulose-Degrading Bacterial Community.</title>
        <authorList>
            <person name="Yuki M."/>
            <person name="Oshima K."/>
            <person name="Suda W."/>
            <person name="Sakamoto M."/>
            <person name="Kitamura K."/>
            <person name="Iida T."/>
            <person name="Hattori M."/>
            <person name="Ohkuma M."/>
        </authorList>
    </citation>
    <scope>NUCLEOTIDE SEQUENCE [LARGE SCALE GENOMIC DNA]</scope>
    <source>
        <strain evidence="2">JCM 21531</strain>
    </source>
</reference>
<dbReference type="SUPFAM" id="SSF109604">
    <property type="entry name" value="HD-domain/PDEase-like"/>
    <property type="match status" value="1"/>
</dbReference>
<proteinExistence type="predicted"/>
<sequence>MDRGLSTLSEPLIDISAYILVSIVIIDTTLSISLLTDFQKYVVFIDEGFQNYVAVIVKLVYGKQDSCYYKVIQRIMVFKFPRRKNRLVKQLREKRFVELTKDYFESDVVKQMDKYIHHGTTTTLQHCENVAWISYLVNKKLKLNANEKELIGVAMLHDLFLYDWHDGEPCRKTHGFDHPEIACNNAIKHFGIPEKQQQAILSHMWPLNITKIPKSRVALIICMVDKYCALMETIRLNKRFGLRY</sequence>
<dbReference type="STRING" id="1294263.JCM21531_3349"/>
<protein>
    <submittedName>
        <fullName evidence="2">Metal dependent phosphohydrolase</fullName>
    </submittedName>
</protein>
<evidence type="ECO:0000313" key="2">
    <source>
        <dbReference type="EMBL" id="GAE89788.1"/>
    </source>
</evidence>
<keyword evidence="3" id="KW-1185">Reference proteome</keyword>
<dbReference type="CDD" id="cd00077">
    <property type="entry name" value="HDc"/>
    <property type="match status" value="1"/>
</dbReference>
<dbReference type="AlphaFoldDB" id="W4VAF4"/>
<evidence type="ECO:0000256" key="1">
    <source>
        <dbReference type="SAM" id="Phobius"/>
    </source>
</evidence>
<accession>W4VAF4</accession>
<evidence type="ECO:0000313" key="3">
    <source>
        <dbReference type="Proteomes" id="UP000019109"/>
    </source>
</evidence>
<dbReference type="GO" id="GO:0016787">
    <property type="term" value="F:hydrolase activity"/>
    <property type="evidence" value="ECO:0007669"/>
    <property type="project" value="UniProtKB-KW"/>
</dbReference>
<feature type="transmembrane region" description="Helical" evidence="1">
    <location>
        <begin position="15"/>
        <end position="35"/>
    </location>
</feature>
<keyword evidence="2" id="KW-0378">Hydrolase</keyword>
<gene>
    <name evidence="2" type="ORF">JCM21531_3349</name>
</gene>
<keyword evidence="1" id="KW-0812">Transmembrane</keyword>
<dbReference type="InterPro" id="IPR003607">
    <property type="entry name" value="HD/PDEase_dom"/>
</dbReference>